<feature type="domain" description="B12-dependent ribonucleotide reductase insertion" evidence="12">
    <location>
        <begin position="168"/>
        <end position="244"/>
    </location>
</feature>
<keyword evidence="9" id="KW-0170">Cobalt</keyword>
<dbReference type="GeneID" id="23679595"/>
<dbReference type="Proteomes" id="UP000027491">
    <property type="component" value="Segment"/>
</dbReference>
<dbReference type="OrthoDB" id="2980at10239"/>
<comment type="similarity">
    <text evidence="2">Belongs to the class II ribonucleoside-triphosphate reductase family.</text>
</comment>
<dbReference type="GO" id="GO:0004748">
    <property type="term" value="F:ribonucleoside-diphosphate reductase activity, thioredoxin disulfide as acceptor"/>
    <property type="evidence" value="ECO:0007669"/>
    <property type="project" value="TreeGrafter"/>
</dbReference>
<dbReference type="EC" id="1.17.4.2" evidence="3"/>
<dbReference type="Pfam" id="PF21995">
    <property type="entry name" value="RNR-II_ins_dom"/>
    <property type="match status" value="1"/>
</dbReference>
<name>A0A068F3I8_9CAUD</name>
<evidence type="ECO:0000313" key="13">
    <source>
        <dbReference type="EMBL" id="AID58908.1"/>
    </source>
</evidence>
<keyword evidence="8" id="KW-0676">Redox-active center</keyword>
<dbReference type="GO" id="GO:0031419">
    <property type="term" value="F:cobalamin binding"/>
    <property type="evidence" value="ECO:0007669"/>
    <property type="project" value="UniProtKB-KW"/>
</dbReference>
<dbReference type="PANTHER" id="PTHR43371:SF1">
    <property type="entry name" value="RIBONUCLEOSIDE-DIPHOSPHATE REDUCTASE"/>
    <property type="match status" value="1"/>
</dbReference>
<evidence type="ECO:0000256" key="2">
    <source>
        <dbReference type="ARBA" id="ARBA00005654"/>
    </source>
</evidence>
<feature type="domain" description="Ribonucleotide reductase alpha-helical" evidence="11">
    <location>
        <begin position="6"/>
        <end position="111"/>
    </location>
</feature>
<dbReference type="SUPFAM" id="SSF51998">
    <property type="entry name" value="PFL-like glycyl radical enzymes"/>
    <property type="match status" value="1"/>
</dbReference>
<evidence type="ECO:0000313" key="14">
    <source>
        <dbReference type="Proteomes" id="UP000027491"/>
    </source>
</evidence>
<accession>A0A068F3I8</accession>
<comment type="catalytic activity">
    <reaction evidence="10">
        <text>a 2'-deoxyribonucleoside 5'-triphosphate + [thioredoxin]-disulfide + H2O = a ribonucleoside 5'-triphosphate + [thioredoxin]-dithiol</text>
        <dbReference type="Rhea" id="RHEA:12701"/>
        <dbReference type="Rhea" id="RHEA-COMP:10698"/>
        <dbReference type="Rhea" id="RHEA-COMP:10700"/>
        <dbReference type="ChEBI" id="CHEBI:15377"/>
        <dbReference type="ChEBI" id="CHEBI:29950"/>
        <dbReference type="ChEBI" id="CHEBI:50058"/>
        <dbReference type="ChEBI" id="CHEBI:61557"/>
        <dbReference type="ChEBI" id="CHEBI:61560"/>
        <dbReference type="EC" id="1.17.4.2"/>
    </reaction>
</comment>
<evidence type="ECO:0000256" key="3">
    <source>
        <dbReference type="ARBA" id="ARBA00012275"/>
    </source>
</evidence>
<comment type="cofactor">
    <cofactor evidence="1">
        <name>adenosylcob(III)alamin</name>
        <dbReference type="ChEBI" id="CHEBI:18408"/>
    </cofactor>
</comment>
<organism evidence="13 14">
    <name type="scientific">Mycobacterium phage Gaia</name>
    <dbReference type="NCBI Taxonomy" id="1486472"/>
    <lineage>
        <taxon>Viruses</taxon>
        <taxon>Duplodnaviria</taxon>
        <taxon>Heunggongvirae</taxon>
        <taxon>Uroviricota</taxon>
        <taxon>Caudoviricetes</taxon>
        <taxon>Gaiavirus</taxon>
        <taxon>Gaiavirus gaia</taxon>
    </lineage>
</organism>
<dbReference type="Gene3D" id="3.20.70.20">
    <property type="match status" value="3"/>
</dbReference>
<evidence type="ECO:0000256" key="4">
    <source>
        <dbReference type="ARBA" id="ARBA00022628"/>
    </source>
</evidence>
<dbReference type="EMBL" id="KJ567043">
    <property type="protein sequence ID" value="AID58908.1"/>
    <property type="molecule type" value="Genomic_DNA"/>
</dbReference>
<protein>
    <recommendedName>
        <fullName evidence="3">ribonucleoside-triphosphate reductase (thioredoxin)</fullName>
        <ecNumber evidence="3">1.17.4.2</ecNumber>
    </recommendedName>
</protein>
<evidence type="ECO:0000256" key="10">
    <source>
        <dbReference type="ARBA" id="ARBA00048987"/>
    </source>
</evidence>
<dbReference type="InterPro" id="IPR054158">
    <property type="entry name" value="RNR-II_ins_dom"/>
</dbReference>
<keyword evidence="6" id="KW-0560">Oxidoreductase</keyword>
<evidence type="ECO:0000256" key="5">
    <source>
        <dbReference type="ARBA" id="ARBA00022705"/>
    </source>
</evidence>
<evidence type="ECO:0000256" key="1">
    <source>
        <dbReference type="ARBA" id="ARBA00001922"/>
    </source>
</evidence>
<evidence type="ECO:0000259" key="11">
    <source>
        <dbReference type="Pfam" id="PF17975"/>
    </source>
</evidence>
<dbReference type="InterPro" id="IPR050862">
    <property type="entry name" value="RdRp_reductase_class-2"/>
</dbReference>
<dbReference type="Pfam" id="PF17975">
    <property type="entry name" value="RNR_Alpha"/>
    <property type="match status" value="1"/>
</dbReference>
<dbReference type="GO" id="GO:0008998">
    <property type="term" value="F:ribonucleoside-triphosphate reductase (thioredoxin) activity"/>
    <property type="evidence" value="ECO:0007669"/>
    <property type="project" value="UniProtKB-EC"/>
</dbReference>
<evidence type="ECO:0000256" key="8">
    <source>
        <dbReference type="ARBA" id="ARBA00023284"/>
    </source>
</evidence>
<reference evidence="13 14" key="1">
    <citation type="submission" date="2014-03" db="EMBL/GenBank/DDBJ databases">
        <authorList>
            <person name="Yoder B.A."/>
            <person name="Colicchio M.A."/>
            <person name="Schafer C.E."/>
            <person name="Abrahim M.R."/>
            <person name="Adkins N.L."/>
            <person name="Burke K.A."/>
            <person name="Churilla B.M."/>
            <person name="Cohen K.L."/>
            <person name="Fasoranti T.O."/>
            <person name="Genkil J.S."/>
            <person name="Kramer Z.J."/>
            <person name="Prout A.K."/>
            <person name="Schwarz A.G."/>
            <person name="Tish M."/>
            <person name="Vispute N."/>
            <person name="Wilkes K.E."/>
            <person name="Williams C.R."/>
            <person name="Xiao X."/>
            <person name="Yu V.J."/>
            <person name="Lapin J.S."/>
            <person name="Ott C.T."/>
            <person name="Walburn T.D."/>
            <person name="Bradley K.W."/>
            <person name="Clarke D.Q."/>
            <person name="Lewis M.F."/>
            <person name="Barker L.P."/>
            <person name="Bailey C."/>
            <person name="Asai D.J."/>
            <person name="Bowman C.A."/>
            <person name="Russell D.A."/>
            <person name="Pope W.H."/>
            <person name="Jacobs-Sera D."/>
            <person name="Hendrix R.W."/>
            <person name="Hatfull G.F."/>
        </authorList>
    </citation>
    <scope>NUCLEOTIDE SEQUENCE [LARGE SCALE GENOMIC DNA]</scope>
</reference>
<evidence type="ECO:0000259" key="12">
    <source>
        <dbReference type="Pfam" id="PF21995"/>
    </source>
</evidence>
<dbReference type="RefSeq" id="YP_009124831.1">
    <property type="nucleotide sequence ID" value="NC_026590.1"/>
</dbReference>
<dbReference type="GO" id="GO:0006260">
    <property type="term" value="P:DNA replication"/>
    <property type="evidence" value="ECO:0007669"/>
    <property type="project" value="UniProtKB-KW"/>
</dbReference>
<keyword evidence="5" id="KW-0235">DNA replication</keyword>
<keyword evidence="4" id="KW-0846">Cobalamin</keyword>
<sequence length="660" mass="73676">MLSFRLSDNFLEPYKTLEPDWGWSDAAGNSIGELTFVRTYSRAKEDGSKERWWEVCERVINGMYSLLKDHCLAHRLEWNGNKARSSAQEAYDRMFHFKWTPPGRGLFQMGTPLVMEQKNAASLQNCAMVSTGDMERHDPGYPFAWTTEALMLGIGVGFDTLGAGKFDVLQPSDTVDAYEIPDTREGWAISVGKLINSYLKPGKGRVEFDYSLIRPHGAPIKTFGGTASGPEPLREGHERIRKVLDENAGSPLSAKTIVDIQNIIGTFVVAGNTRRSAELALGLPTDEGFVDLKNSEVYPERPWAFMSNNSISASVGMDYSPFVANTAMNGEPGYVWLDTARKFGRLIDPPDYKDARVAGFNPCVEQPLESYENCCLVEAHLNRAESKEDFLRTLKFAYLYGKAVTLLTTPWEKTNAVMLRNRRIGLSTTGVAGFVEEHSLAEYRAWADEGYKRVSHWDTTYSEWLGIRESIRKTTVKPSGSVSLLSGASPGVHWPPGGEFFVRAIRFGAHDNTWRLLEKAGYKVEDDVYSPNTKVVFFPLRSSVKRAEGDVSIFEKIHLAAEAQKYWSDNGVSVTVSFNPDTESDAVGQVLSMYEGQLKAVSFLPMGNEVYEQQPYTRITEAEYEALSAGLRRVDLAELYNSPEDAVGEVYCTTDSCTIQ</sequence>
<dbReference type="KEGG" id="vg:23679595"/>
<proteinExistence type="inferred from homology"/>
<dbReference type="InterPro" id="IPR040763">
    <property type="entry name" value="RNR_alpha_hel"/>
</dbReference>
<keyword evidence="7" id="KW-1015">Disulfide bond</keyword>
<evidence type="ECO:0000256" key="7">
    <source>
        <dbReference type="ARBA" id="ARBA00023157"/>
    </source>
</evidence>
<dbReference type="PANTHER" id="PTHR43371">
    <property type="entry name" value="VITAMIN B12-DEPENDENT RIBONUCLEOTIDE REDUCTASE"/>
    <property type="match status" value="1"/>
</dbReference>
<gene>
    <name evidence="13" type="primary">89</name>
    <name evidence="13" type="ORF">PBI_GAIA_89</name>
</gene>
<evidence type="ECO:0000256" key="9">
    <source>
        <dbReference type="ARBA" id="ARBA00023285"/>
    </source>
</evidence>
<keyword evidence="14" id="KW-1185">Reference proteome</keyword>
<evidence type="ECO:0000256" key="6">
    <source>
        <dbReference type="ARBA" id="ARBA00023002"/>
    </source>
</evidence>